<evidence type="ECO:0000313" key="5">
    <source>
        <dbReference type="Proteomes" id="UP000290958"/>
    </source>
</evidence>
<dbReference type="PANTHER" id="PTHR46044:SF1">
    <property type="entry name" value="CN HYDROLASE DOMAIN-CONTAINING PROTEIN"/>
    <property type="match status" value="1"/>
</dbReference>
<reference evidence="5" key="1">
    <citation type="submission" date="2019-01" db="EMBL/GenBank/DDBJ databases">
        <title>Cytophagaceae bacterium strain CAR-16.</title>
        <authorList>
            <person name="Chen W.-M."/>
        </authorList>
    </citation>
    <scope>NUCLEOTIDE SEQUENCE [LARGE SCALE GENOMIC DNA]</scope>
    <source>
        <strain evidence="5">CHR27</strain>
    </source>
</reference>
<evidence type="ECO:0000256" key="2">
    <source>
        <dbReference type="SAM" id="MobiDB-lite"/>
    </source>
</evidence>
<accession>A0A4Q1KIU1</accession>
<dbReference type="Gene3D" id="3.60.110.10">
    <property type="entry name" value="Carbon-nitrogen hydrolase"/>
    <property type="match status" value="1"/>
</dbReference>
<dbReference type="EMBL" id="SBKP01000004">
    <property type="protein sequence ID" value="RXR29522.1"/>
    <property type="molecule type" value="Genomic_DNA"/>
</dbReference>
<dbReference type="AlphaFoldDB" id="A0A4Q1KIU1"/>
<sequence>MPKAKPFLAAAVQAAPVYLDLAGTVAKTIDLIRQAKARDVELLAFPETWLPGYCFWPWLGHPAWGMQFVQAYHENSIATESPEMEAIRSAVADAGIHVVLGTSERDHGTLYIGQSIIAPDGSVIAHRRKLKPTHVERTVFGEGDGSDLAVHDTSLGRLGALCCWEHLQPLVKYAMYAQHEQIHVASWPSFALYEGGAYALGAELNTAVSQVYAAEGGCFVVAATAVVTPEMQAILCDTDERRMFLPVGGGRSMIFGPDGRPLADFIPHTEEGLVIAEIDLGLISLAKSAADPVGHYARRDVTRLLFNAESTRCVEPFTPGYRELGASSPPDTPPTRPTTEG</sequence>
<proteinExistence type="inferred from homology"/>
<dbReference type="PANTHER" id="PTHR46044">
    <property type="entry name" value="NITRILASE"/>
    <property type="match status" value="1"/>
</dbReference>
<dbReference type="CDD" id="cd07564">
    <property type="entry name" value="nitrilases_CHs"/>
    <property type="match status" value="1"/>
</dbReference>
<dbReference type="PROSITE" id="PS00921">
    <property type="entry name" value="NITRIL_CHT_2"/>
    <property type="match status" value="1"/>
</dbReference>
<dbReference type="PROSITE" id="PS50263">
    <property type="entry name" value="CN_HYDROLASE"/>
    <property type="match status" value="1"/>
</dbReference>
<dbReference type="InterPro" id="IPR036526">
    <property type="entry name" value="C-N_Hydrolase_sf"/>
</dbReference>
<feature type="compositionally biased region" description="Pro residues" evidence="2">
    <location>
        <begin position="330"/>
        <end position="341"/>
    </location>
</feature>
<dbReference type="RefSeq" id="WP_129403712.1">
    <property type="nucleotide sequence ID" value="NZ_SBKP01000004.1"/>
</dbReference>
<name>A0A4Q1KIU1_9SPHN</name>
<gene>
    <name evidence="4" type="ORF">EQG66_06110</name>
</gene>
<evidence type="ECO:0000313" key="4">
    <source>
        <dbReference type="EMBL" id="RXR29522.1"/>
    </source>
</evidence>
<dbReference type="Pfam" id="PF00795">
    <property type="entry name" value="CN_hydrolase"/>
    <property type="match status" value="1"/>
</dbReference>
<dbReference type="InterPro" id="IPR044149">
    <property type="entry name" value="Nitrilases_CHs"/>
</dbReference>
<feature type="domain" description="CN hydrolase" evidence="3">
    <location>
        <begin position="7"/>
        <end position="280"/>
    </location>
</feature>
<dbReference type="Proteomes" id="UP000290958">
    <property type="component" value="Unassembled WGS sequence"/>
</dbReference>
<keyword evidence="4" id="KW-0378">Hydrolase</keyword>
<dbReference type="GO" id="GO:0018822">
    <property type="term" value="F:nitrile hydratase activity"/>
    <property type="evidence" value="ECO:0007669"/>
    <property type="project" value="TreeGrafter"/>
</dbReference>
<evidence type="ECO:0000259" key="3">
    <source>
        <dbReference type="PROSITE" id="PS50263"/>
    </source>
</evidence>
<feature type="region of interest" description="Disordered" evidence="2">
    <location>
        <begin position="318"/>
        <end position="341"/>
    </location>
</feature>
<dbReference type="InterPro" id="IPR003010">
    <property type="entry name" value="C-N_Hydrolase"/>
</dbReference>
<dbReference type="GO" id="GO:0051410">
    <property type="term" value="P:detoxification of nitrogen compound"/>
    <property type="evidence" value="ECO:0007669"/>
    <property type="project" value="TreeGrafter"/>
</dbReference>
<dbReference type="OrthoDB" id="9803803at2"/>
<comment type="caution">
    <text evidence="4">The sequence shown here is derived from an EMBL/GenBank/DDBJ whole genome shotgun (WGS) entry which is preliminary data.</text>
</comment>
<dbReference type="SUPFAM" id="SSF56317">
    <property type="entry name" value="Carbon-nitrogen hydrolase"/>
    <property type="match status" value="1"/>
</dbReference>
<comment type="similarity">
    <text evidence="1">Belongs to the carbon-nitrogen hydrolase superfamily. Nitrilase family.</text>
</comment>
<organism evidence="4 5">
    <name type="scientific">Sphingobium fluviale</name>
    <dbReference type="NCBI Taxonomy" id="2506423"/>
    <lineage>
        <taxon>Bacteria</taxon>
        <taxon>Pseudomonadati</taxon>
        <taxon>Pseudomonadota</taxon>
        <taxon>Alphaproteobacteria</taxon>
        <taxon>Sphingomonadales</taxon>
        <taxon>Sphingomonadaceae</taxon>
        <taxon>Sphingobium</taxon>
    </lineage>
</organism>
<dbReference type="GO" id="GO:0000257">
    <property type="term" value="F:nitrilase activity"/>
    <property type="evidence" value="ECO:0007669"/>
    <property type="project" value="TreeGrafter"/>
</dbReference>
<evidence type="ECO:0000256" key="1">
    <source>
        <dbReference type="ARBA" id="ARBA00008129"/>
    </source>
</evidence>
<dbReference type="InterPro" id="IPR000132">
    <property type="entry name" value="Nitrilase/CN_hydratase_CS"/>
</dbReference>
<protein>
    <submittedName>
        <fullName evidence="4">Carbon-nitrogen hydrolase family protein</fullName>
    </submittedName>
</protein>
<keyword evidence="5" id="KW-1185">Reference proteome</keyword>